<dbReference type="AlphaFoldDB" id="Q0A7Z0"/>
<sequence length="132" mass="14540">MSNLATDYPAETTPAHHEDWLPIGHLDDIPRQGARVVARPEGDDIAIFRTADDALFAIGNRCPHQGGPLDQGLVHGHRVTCPLHGWRIQLEQGEAVAPDQGCVPRFPIRRDDRGNLYVRLTPVDAVKDAPET</sequence>
<evidence type="ECO:0000256" key="3">
    <source>
        <dbReference type="ARBA" id="ARBA00023002"/>
    </source>
</evidence>
<keyword evidence="4" id="KW-0408">Iron</keyword>
<dbReference type="PROSITE" id="PS51296">
    <property type="entry name" value="RIESKE"/>
    <property type="match status" value="1"/>
</dbReference>
<dbReference type="GO" id="GO:0008942">
    <property type="term" value="F:nitrite reductase [NAD(P)H] activity"/>
    <property type="evidence" value="ECO:0007669"/>
    <property type="project" value="UniProtKB-EC"/>
</dbReference>
<name>Q0A7Z0_ALKEH</name>
<dbReference type="Gene3D" id="2.102.10.10">
    <property type="entry name" value="Rieske [2Fe-2S] iron-sulphur domain"/>
    <property type="match status" value="1"/>
</dbReference>
<evidence type="ECO:0000256" key="6">
    <source>
        <dbReference type="ARBA" id="ARBA00023063"/>
    </source>
</evidence>
<reference evidence="9" key="1">
    <citation type="submission" date="2006-08" db="EMBL/GenBank/DDBJ databases">
        <title>Complete sequence of Alkalilimnicola ehrilichei MLHE-1.</title>
        <authorList>
            <person name="Copeland A."/>
            <person name="Lucas S."/>
            <person name="Lapidus A."/>
            <person name="Barry K."/>
            <person name="Detter J.C."/>
            <person name="Glavina del Rio T."/>
            <person name="Hammon N."/>
            <person name="Israni S."/>
            <person name="Dalin E."/>
            <person name="Tice H."/>
            <person name="Pitluck S."/>
            <person name="Sims D."/>
            <person name="Brettin T."/>
            <person name="Bruce D."/>
            <person name="Han C."/>
            <person name="Tapia R."/>
            <person name="Gilna P."/>
            <person name="Schmutz J."/>
            <person name="Larimer F."/>
            <person name="Land M."/>
            <person name="Hauser L."/>
            <person name="Kyrpides N."/>
            <person name="Mikhailova N."/>
            <person name="Oremland R.S."/>
            <person name="Hoeft S.E."/>
            <person name="Switzer-Blum J."/>
            <person name="Kulp T."/>
            <person name="King G."/>
            <person name="Tabita R."/>
            <person name="Witte B."/>
            <person name="Santini J.M."/>
            <person name="Basu P."/>
            <person name="Hollibaugh J.T."/>
            <person name="Xie G."/>
            <person name="Stolz J.F."/>
            <person name="Richardson P."/>
        </authorList>
    </citation>
    <scope>NUCLEOTIDE SEQUENCE [LARGE SCALE GENOMIC DNA]</scope>
    <source>
        <strain evidence="9">ATCC BAA-1101 / DSM 17681 / MLHE-1</strain>
    </source>
</reference>
<keyword evidence="6" id="KW-0534">Nitrate assimilation</keyword>
<dbReference type="NCBIfam" id="TIGR02378">
    <property type="entry name" value="nirD_assim_sml"/>
    <property type="match status" value="1"/>
</dbReference>
<evidence type="ECO:0000256" key="1">
    <source>
        <dbReference type="ARBA" id="ARBA00022714"/>
    </source>
</evidence>
<dbReference type="Proteomes" id="UP000001962">
    <property type="component" value="Chromosome"/>
</dbReference>
<evidence type="ECO:0000259" key="7">
    <source>
        <dbReference type="PROSITE" id="PS51296"/>
    </source>
</evidence>
<dbReference type="InterPro" id="IPR036922">
    <property type="entry name" value="Rieske_2Fe-2S_sf"/>
</dbReference>
<dbReference type="RefSeq" id="WP_011629441.1">
    <property type="nucleotide sequence ID" value="NC_008340.1"/>
</dbReference>
<dbReference type="HOGENOM" id="CLU_055690_5_1_6"/>
<feature type="domain" description="Rieske" evidence="7">
    <location>
        <begin position="20"/>
        <end position="117"/>
    </location>
</feature>
<accession>Q0A7Z0</accession>
<dbReference type="InterPro" id="IPR012748">
    <property type="entry name" value="Rieske-like_NirD"/>
</dbReference>
<evidence type="ECO:0000256" key="4">
    <source>
        <dbReference type="ARBA" id="ARBA00023004"/>
    </source>
</evidence>
<organism evidence="8 9">
    <name type="scientific">Alkalilimnicola ehrlichii (strain ATCC BAA-1101 / DSM 17681 / MLHE-1)</name>
    <dbReference type="NCBI Taxonomy" id="187272"/>
    <lineage>
        <taxon>Bacteria</taxon>
        <taxon>Pseudomonadati</taxon>
        <taxon>Pseudomonadota</taxon>
        <taxon>Gammaproteobacteria</taxon>
        <taxon>Chromatiales</taxon>
        <taxon>Ectothiorhodospiraceae</taxon>
        <taxon>Alkalilimnicola</taxon>
    </lineage>
</organism>
<keyword evidence="1" id="KW-0001">2Fe-2S</keyword>
<dbReference type="GO" id="GO:0051537">
    <property type="term" value="F:2 iron, 2 sulfur cluster binding"/>
    <property type="evidence" value="ECO:0007669"/>
    <property type="project" value="UniProtKB-KW"/>
</dbReference>
<dbReference type="Pfam" id="PF00355">
    <property type="entry name" value="Rieske"/>
    <property type="match status" value="1"/>
</dbReference>
<dbReference type="GO" id="GO:0042128">
    <property type="term" value="P:nitrate assimilation"/>
    <property type="evidence" value="ECO:0007669"/>
    <property type="project" value="UniProtKB-KW"/>
</dbReference>
<proteinExistence type="predicted"/>
<keyword evidence="2" id="KW-0479">Metal-binding</keyword>
<evidence type="ECO:0000313" key="8">
    <source>
        <dbReference type="EMBL" id="ABI57047.1"/>
    </source>
</evidence>
<dbReference type="PANTHER" id="PTHR21496:SF23">
    <property type="entry name" value="3-PHENYLPROPIONATE_CINNAMIC ACID DIOXYGENASE FERREDOXIN SUBUNIT"/>
    <property type="match status" value="1"/>
</dbReference>
<keyword evidence="9" id="KW-1185">Reference proteome</keyword>
<dbReference type="KEGG" id="aeh:Mlg_1701"/>
<evidence type="ECO:0000313" key="9">
    <source>
        <dbReference type="Proteomes" id="UP000001962"/>
    </source>
</evidence>
<dbReference type="InterPro" id="IPR017941">
    <property type="entry name" value="Rieske_2Fe-2S"/>
</dbReference>
<keyword evidence="3 8" id="KW-0560">Oxidoreductase</keyword>
<gene>
    <name evidence="8" type="ordered locus">Mlg_1701</name>
</gene>
<evidence type="ECO:0000256" key="2">
    <source>
        <dbReference type="ARBA" id="ARBA00022723"/>
    </source>
</evidence>
<protein>
    <submittedName>
        <fullName evidence="8">Assimilatory nitrite reductase (NAD(P)H) small subunit</fullName>
        <ecNumber evidence="8">1.7.1.4</ecNumber>
    </submittedName>
</protein>
<dbReference type="EMBL" id="CP000453">
    <property type="protein sequence ID" value="ABI57047.1"/>
    <property type="molecule type" value="Genomic_DNA"/>
</dbReference>
<dbReference type="OrthoDB" id="9769355at2"/>
<dbReference type="GO" id="GO:0046872">
    <property type="term" value="F:metal ion binding"/>
    <property type="evidence" value="ECO:0007669"/>
    <property type="project" value="UniProtKB-KW"/>
</dbReference>
<evidence type="ECO:0000256" key="5">
    <source>
        <dbReference type="ARBA" id="ARBA00023014"/>
    </source>
</evidence>
<dbReference type="PANTHER" id="PTHR21496">
    <property type="entry name" value="FERREDOXIN-RELATED"/>
    <property type="match status" value="1"/>
</dbReference>
<dbReference type="SUPFAM" id="SSF50022">
    <property type="entry name" value="ISP domain"/>
    <property type="match status" value="1"/>
</dbReference>
<dbReference type="CDD" id="cd03530">
    <property type="entry name" value="Rieske_NirD_small_Bacillus"/>
    <property type="match status" value="1"/>
</dbReference>
<dbReference type="eggNOG" id="COG2146">
    <property type="taxonomic scope" value="Bacteria"/>
</dbReference>
<keyword evidence="5" id="KW-0411">Iron-sulfur</keyword>
<dbReference type="EC" id="1.7.1.4" evidence="8"/>